<evidence type="ECO:0000313" key="11">
    <source>
        <dbReference type="Proteomes" id="UP000003963"/>
    </source>
</evidence>
<feature type="transmembrane region" description="Helical" evidence="8">
    <location>
        <begin position="522"/>
        <end position="543"/>
    </location>
</feature>
<feature type="transmembrane region" description="Helical" evidence="8">
    <location>
        <begin position="571"/>
        <end position="592"/>
    </location>
</feature>
<dbReference type="STRING" id="457427.SSOG_01955"/>
<feature type="transmembrane region" description="Helical" evidence="8">
    <location>
        <begin position="893"/>
        <end position="915"/>
    </location>
</feature>
<feature type="transmembrane region" description="Helical" evidence="8">
    <location>
        <begin position="658"/>
        <end position="678"/>
    </location>
</feature>
<dbReference type="Pfam" id="PF03176">
    <property type="entry name" value="MMPL"/>
    <property type="match status" value="2"/>
</dbReference>
<feature type="compositionally biased region" description="Basic and acidic residues" evidence="7">
    <location>
        <begin position="60"/>
        <end position="75"/>
    </location>
</feature>
<evidence type="ECO:0000256" key="3">
    <source>
        <dbReference type="ARBA" id="ARBA00022475"/>
    </source>
</evidence>
<feature type="transmembrane region" description="Helical" evidence="8">
    <location>
        <begin position="970"/>
        <end position="991"/>
    </location>
</feature>
<comment type="subcellular location">
    <subcellularLocation>
        <location evidence="1">Cell membrane</location>
        <topology evidence="1">Multi-pass membrane protein</topology>
    </subcellularLocation>
</comment>
<evidence type="ECO:0000259" key="9">
    <source>
        <dbReference type="PROSITE" id="PS50156"/>
    </source>
</evidence>
<keyword evidence="6 8" id="KW-0472">Membrane</keyword>
<protein>
    <submittedName>
        <fullName evidence="10">Putative membrane protein</fullName>
    </submittedName>
</protein>
<feature type="compositionally biased region" description="Pro residues" evidence="7">
    <location>
        <begin position="128"/>
        <end position="147"/>
    </location>
</feature>
<dbReference type="PANTHER" id="PTHR33406">
    <property type="entry name" value="MEMBRANE PROTEIN MJ1562-RELATED"/>
    <property type="match status" value="1"/>
</dbReference>
<keyword evidence="3" id="KW-1003">Cell membrane</keyword>
<dbReference type="PANTHER" id="PTHR33406:SF11">
    <property type="entry name" value="MEMBRANE PROTEIN SCO6666-RELATED"/>
    <property type="match status" value="1"/>
</dbReference>
<feature type="transmembrane region" description="Helical" evidence="8">
    <location>
        <begin position="467"/>
        <end position="486"/>
    </location>
</feature>
<reference evidence="10 11" key="1">
    <citation type="submission" date="2009-02" db="EMBL/GenBank/DDBJ databases">
        <title>Annotation of Streptomyces hygroscopicus strain ATCC 53653.</title>
        <authorList>
            <consortium name="The Broad Institute Genome Sequencing Platform"/>
            <consortium name="Broad Institute Microbial Sequencing Center"/>
            <person name="Fischbach M."/>
            <person name="Godfrey P."/>
            <person name="Ward D."/>
            <person name="Young S."/>
            <person name="Zeng Q."/>
            <person name="Koehrsen M."/>
            <person name="Alvarado L."/>
            <person name="Berlin A.M."/>
            <person name="Bochicchio J."/>
            <person name="Borenstein D."/>
            <person name="Chapman S.B."/>
            <person name="Chen Z."/>
            <person name="Engels R."/>
            <person name="Freedman E."/>
            <person name="Gellesch M."/>
            <person name="Goldberg J."/>
            <person name="Griggs A."/>
            <person name="Gujja S."/>
            <person name="Heilman E.R."/>
            <person name="Heiman D.I."/>
            <person name="Hepburn T.A."/>
            <person name="Howarth C."/>
            <person name="Jen D."/>
            <person name="Larson L."/>
            <person name="Lewis B."/>
            <person name="Mehta T."/>
            <person name="Park D."/>
            <person name="Pearson M."/>
            <person name="Richards J."/>
            <person name="Roberts A."/>
            <person name="Saif S."/>
            <person name="Shea T.D."/>
            <person name="Shenoy N."/>
            <person name="Sisk P."/>
            <person name="Stolte C."/>
            <person name="Sykes S.N."/>
            <person name="Thomson T."/>
            <person name="Walk T."/>
            <person name="White J."/>
            <person name="Yandava C."/>
            <person name="Straight P."/>
            <person name="Clardy J."/>
            <person name="Hung D."/>
            <person name="Kolter R."/>
            <person name="Mekalanos J."/>
            <person name="Walker S."/>
            <person name="Walsh C.T."/>
            <person name="Wieland-Brown L.C."/>
            <person name="Haas B."/>
            <person name="Nusbaum C."/>
            <person name="Birren B."/>
        </authorList>
    </citation>
    <scope>NUCLEOTIDE SEQUENCE [LARGE SCALE GENOMIC DNA]</scope>
    <source>
        <strain evidence="10 11">ATCC 53653</strain>
    </source>
</reference>
<dbReference type="AlphaFoldDB" id="D9WTZ5"/>
<evidence type="ECO:0000313" key="10">
    <source>
        <dbReference type="EMBL" id="EFL22243.1"/>
    </source>
</evidence>
<name>D9WTZ5_9ACTN</name>
<dbReference type="EMBL" id="GG657754">
    <property type="protein sequence ID" value="EFL22243.1"/>
    <property type="molecule type" value="Genomic_DNA"/>
</dbReference>
<feature type="transmembrane region" description="Helical" evidence="8">
    <location>
        <begin position="493"/>
        <end position="516"/>
    </location>
</feature>
<feature type="region of interest" description="Disordered" evidence="7">
    <location>
        <begin position="1"/>
        <end position="225"/>
    </location>
</feature>
<keyword evidence="5 8" id="KW-1133">Transmembrane helix</keyword>
<feature type="compositionally biased region" description="Basic residues" evidence="7">
    <location>
        <begin position="1"/>
        <end position="13"/>
    </location>
</feature>
<dbReference type="GO" id="GO:0005886">
    <property type="term" value="C:plasma membrane"/>
    <property type="evidence" value="ECO:0007669"/>
    <property type="project" value="UniProtKB-SubCell"/>
</dbReference>
<evidence type="ECO:0000256" key="5">
    <source>
        <dbReference type="ARBA" id="ARBA00022989"/>
    </source>
</evidence>
<accession>D9WTZ5</accession>
<dbReference type="InterPro" id="IPR004869">
    <property type="entry name" value="MMPL_dom"/>
</dbReference>
<evidence type="ECO:0000256" key="4">
    <source>
        <dbReference type="ARBA" id="ARBA00022692"/>
    </source>
</evidence>
<feature type="transmembrane region" description="Helical" evidence="8">
    <location>
        <begin position="828"/>
        <end position="850"/>
    </location>
</feature>
<feature type="transmembrane region" description="Helical" evidence="8">
    <location>
        <begin position="943"/>
        <end position="964"/>
    </location>
</feature>
<gene>
    <name evidence="10" type="ORF">SSOG_01955</name>
</gene>
<feature type="transmembrane region" description="Helical" evidence="8">
    <location>
        <begin position="598"/>
        <end position="619"/>
    </location>
</feature>
<feature type="compositionally biased region" description="Low complexity" evidence="7">
    <location>
        <begin position="182"/>
        <end position="197"/>
    </location>
</feature>
<feature type="compositionally biased region" description="Basic residues" evidence="7">
    <location>
        <begin position="39"/>
        <end position="52"/>
    </location>
</feature>
<dbReference type="Proteomes" id="UP000003963">
    <property type="component" value="Unassembled WGS sequence"/>
</dbReference>
<evidence type="ECO:0000256" key="1">
    <source>
        <dbReference type="ARBA" id="ARBA00004651"/>
    </source>
</evidence>
<comment type="similarity">
    <text evidence="2">Belongs to the resistance-nodulation-cell division (RND) (TC 2.A.6) family. MmpL subfamily.</text>
</comment>
<feature type="transmembrane region" description="Helical" evidence="8">
    <location>
        <begin position="306"/>
        <end position="326"/>
    </location>
</feature>
<dbReference type="SUPFAM" id="SSF82866">
    <property type="entry name" value="Multidrug efflux transporter AcrB transmembrane domain"/>
    <property type="match status" value="2"/>
</dbReference>
<dbReference type="HOGENOM" id="CLU_005108_5_1_11"/>
<evidence type="ECO:0000256" key="2">
    <source>
        <dbReference type="ARBA" id="ARBA00010157"/>
    </source>
</evidence>
<feature type="transmembrane region" description="Helical" evidence="8">
    <location>
        <begin position="855"/>
        <end position="873"/>
    </location>
</feature>
<evidence type="ECO:0000256" key="8">
    <source>
        <dbReference type="SAM" id="Phobius"/>
    </source>
</evidence>
<feature type="compositionally biased region" description="Basic and acidic residues" evidence="7">
    <location>
        <begin position="21"/>
        <end position="38"/>
    </location>
</feature>
<proteinExistence type="inferred from homology"/>
<dbReference type="PROSITE" id="PS50156">
    <property type="entry name" value="SSD"/>
    <property type="match status" value="1"/>
</dbReference>
<evidence type="ECO:0000256" key="7">
    <source>
        <dbReference type="SAM" id="MobiDB-lite"/>
    </source>
</evidence>
<evidence type="ECO:0000256" key="6">
    <source>
        <dbReference type="ARBA" id="ARBA00023136"/>
    </source>
</evidence>
<sequence length="1018" mass="109422">MGRGSGLRRRRHGPGQQARRLAGEERLAAARDAADGHQHRLRHRLLPAHRGRPGAGRGHRLPDPDRDPAAGGERRDHRHRGRPLADHPGQLRQAAADPGRGGVPEAVRRAAAGVPRGGRGRSARRDPPLPPGRQPPPGLPSPHPVPRPADQRRGRGRLVQPDLRAGHVLGHPARLGPVGVSALPAGPRRPRPAFLRPPARRGGRRLADLHRGRSRPARCDGPLSARLPPQQMVRRADRRRLGDGPVRRRAVQLGDVHAHPPPFPGRTVHAAARPAGQPLAGEAAAREGLAQLFVSLARFTCRRSKLVLYLSGVLLVVAGALGGGVIKELSAGGFVDNSTESAKTAQVMDDRFRAGAPDLVLLISDERGVDSPAVAAAGARLTERVADEPGVEQAASYWSLGKAAPLRAEDGRQALLMARISGDEDQVQNTFKRLESHYEHRAEGLDIRVGGNALADKEMSETTEKDLIKIEAVTFPVLLVVMLFVFRSVVAALVPLMVSGLTILSVLLVIRVLTLFTEVSALASNVTTGLGLGLAIDYSLILIKRYREERGRGAETDQAIATTLRTAGRTVLFSAVTVTLALGALLVFPFYFLRSFAYAGIPTALLAAFVSLTFLPALLKVLDHRIEKGRVLRRRTPKAEDGSGEGFWHRLATGVMRFPLPVAGAVTALLLLLGAPFLDLRLSLPDERVLPAESQARQVGSDIRDDFRAQETQALNVVLDRTPGPGDRNVAPYAERLSKLGDVSRVDSEAGTFADGRLVQRPTDLSKRFGSGHSTYLSVVPSHQSLSEEGRALVQDIRDLRAPYPVQVGGPAAELTDSIDSMNARLPLALAVIAASSFTVLFLFTGSLLLPLKALILNCLSLSATLGVLVWGFQDGHLEGIVGDFVVTDSITWTVPVLLFCIAFGLSMDYEVFLLSRIKEEYDRTGDNVASVARGLERTGSMITAAAVLIAIVFLGFLISGIVYLKAIGIGLAIAVLMDATLVRGTLVPAFMRLVGKGNWWAPKPLRALHAKVGLREK</sequence>
<organism evidence="10 11">
    <name type="scientific">Streptomyces himastatinicus ATCC 53653</name>
    <dbReference type="NCBI Taxonomy" id="457427"/>
    <lineage>
        <taxon>Bacteria</taxon>
        <taxon>Bacillati</taxon>
        <taxon>Actinomycetota</taxon>
        <taxon>Actinomycetes</taxon>
        <taxon>Kitasatosporales</taxon>
        <taxon>Streptomycetaceae</taxon>
        <taxon>Streptomyces</taxon>
        <taxon>Streptomyces violaceusniger group</taxon>
    </lineage>
</organism>
<dbReference type="InterPro" id="IPR050545">
    <property type="entry name" value="Mycobact_MmpL"/>
</dbReference>
<feature type="domain" description="SSD" evidence="9">
    <location>
        <begin position="492"/>
        <end position="621"/>
    </location>
</feature>
<dbReference type="InterPro" id="IPR000731">
    <property type="entry name" value="SSD"/>
</dbReference>
<feature type="compositionally biased region" description="Low complexity" evidence="7">
    <location>
        <begin position="103"/>
        <end position="114"/>
    </location>
</feature>
<keyword evidence="11" id="KW-1185">Reference proteome</keyword>
<keyword evidence="4 8" id="KW-0812">Transmembrane</keyword>
<dbReference type="Gene3D" id="1.20.1640.10">
    <property type="entry name" value="Multidrug efflux transporter AcrB transmembrane domain"/>
    <property type="match status" value="2"/>
</dbReference>